<organism evidence="10 11">
    <name type="scientific">Leptomonas seymouri</name>
    <dbReference type="NCBI Taxonomy" id="5684"/>
    <lineage>
        <taxon>Eukaryota</taxon>
        <taxon>Discoba</taxon>
        <taxon>Euglenozoa</taxon>
        <taxon>Kinetoplastea</taxon>
        <taxon>Metakinetoplastina</taxon>
        <taxon>Trypanosomatida</taxon>
        <taxon>Trypanosomatidae</taxon>
        <taxon>Leishmaniinae</taxon>
        <taxon>Leptomonas</taxon>
    </lineage>
</organism>
<protein>
    <recommendedName>
        <fullName evidence="2 5">Glycylpeptide N-tetradecanoyltransferase</fullName>
        <ecNumber evidence="2 5">2.3.1.97</ecNumber>
    </recommendedName>
</protein>
<dbReference type="InterPro" id="IPR016181">
    <property type="entry name" value="Acyl_CoA_acyltransferase"/>
</dbReference>
<dbReference type="GO" id="GO:0005737">
    <property type="term" value="C:cytoplasm"/>
    <property type="evidence" value="ECO:0007669"/>
    <property type="project" value="TreeGrafter"/>
</dbReference>
<dbReference type="Pfam" id="PF02799">
    <property type="entry name" value="NMT_C"/>
    <property type="match status" value="1"/>
</dbReference>
<comment type="similarity">
    <text evidence="1 6">Belongs to the NMT family.</text>
</comment>
<dbReference type="Proteomes" id="UP000038009">
    <property type="component" value="Unassembled WGS sequence"/>
</dbReference>
<name>A0A0N0P8K2_LEPSE</name>
<gene>
    <name evidence="10" type="ORF">ABL78_1292</name>
</gene>
<dbReference type="InterPro" id="IPR022677">
    <property type="entry name" value="NMT_C"/>
</dbReference>
<dbReference type="FunFam" id="3.40.630.170:FF:000004">
    <property type="entry name" value="Glycylpeptide N-tetradecanoyltransferase"/>
    <property type="match status" value="1"/>
</dbReference>
<dbReference type="InterPro" id="IPR000903">
    <property type="entry name" value="NMT"/>
</dbReference>
<evidence type="ECO:0000259" key="8">
    <source>
        <dbReference type="Pfam" id="PF01233"/>
    </source>
</evidence>
<evidence type="ECO:0000256" key="2">
    <source>
        <dbReference type="ARBA" id="ARBA00012923"/>
    </source>
</evidence>
<dbReference type="AlphaFoldDB" id="A0A0N0P8K2"/>
<reference evidence="10 11" key="1">
    <citation type="journal article" date="2015" name="PLoS Pathog.">
        <title>Leptomonas seymouri: Adaptations to the Dixenous Life Cycle Analyzed by Genome Sequencing, Transcriptome Profiling and Co-infection with Leishmania donovani.</title>
        <authorList>
            <person name="Kraeva N."/>
            <person name="Butenko A."/>
            <person name="Hlavacova J."/>
            <person name="Kostygov A."/>
            <person name="Myskova J."/>
            <person name="Grybchuk D."/>
            <person name="Lestinova T."/>
            <person name="Votypka J."/>
            <person name="Volf P."/>
            <person name="Opperdoes F."/>
            <person name="Flegontov P."/>
            <person name="Lukes J."/>
            <person name="Yurchenko V."/>
        </authorList>
    </citation>
    <scope>NUCLEOTIDE SEQUENCE [LARGE SCALE GENOMIC DNA]</scope>
    <source>
        <strain evidence="10 11">ATCC 30220</strain>
    </source>
</reference>
<feature type="domain" description="Glycylpeptide N-tetradecanoyltransferase C-terminal" evidence="9">
    <location>
        <begin position="228"/>
        <end position="412"/>
    </location>
</feature>
<keyword evidence="11" id="KW-1185">Reference proteome</keyword>
<evidence type="ECO:0000256" key="1">
    <source>
        <dbReference type="ARBA" id="ARBA00009469"/>
    </source>
</evidence>
<evidence type="ECO:0000256" key="5">
    <source>
        <dbReference type="RuleBase" id="RU000586"/>
    </source>
</evidence>
<evidence type="ECO:0000256" key="6">
    <source>
        <dbReference type="RuleBase" id="RU004178"/>
    </source>
</evidence>
<evidence type="ECO:0000259" key="9">
    <source>
        <dbReference type="Pfam" id="PF02799"/>
    </source>
</evidence>
<evidence type="ECO:0000256" key="4">
    <source>
        <dbReference type="ARBA" id="ARBA00023315"/>
    </source>
</evidence>
<dbReference type="PANTHER" id="PTHR11377:SF5">
    <property type="entry name" value="GLYCYLPEPTIDE N-TETRADECANOYLTRANSFERASE"/>
    <property type="match status" value="1"/>
</dbReference>
<dbReference type="OMA" id="GWKRDWH"/>
<dbReference type="VEuPathDB" id="TriTrypDB:Lsey_0020_0410"/>
<dbReference type="GO" id="GO:0004379">
    <property type="term" value="F:glycylpeptide N-tetradecanoyltransferase activity"/>
    <property type="evidence" value="ECO:0007669"/>
    <property type="project" value="UniProtKB-EC"/>
</dbReference>
<evidence type="ECO:0000313" key="11">
    <source>
        <dbReference type="Proteomes" id="UP000038009"/>
    </source>
</evidence>
<comment type="caution">
    <text evidence="10">The sequence shown here is derived from an EMBL/GenBank/DDBJ whole genome shotgun (WGS) entry which is preliminary data.</text>
</comment>
<accession>A0A0N0P8K2</accession>
<keyword evidence="3 5" id="KW-0808">Transferase</keyword>
<evidence type="ECO:0000256" key="7">
    <source>
        <dbReference type="SAM" id="MobiDB-lite"/>
    </source>
</evidence>
<proteinExistence type="inferred from homology"/>
<comment type="catalytic activity">
    <reaction evidence="5">
        <text>N-terminal glycyl-[protein] + tetradecanoyl-CoA = N-tetradecanoylglycyl-[protein] + CoA + H(+)</text>
        <dbReference type="Rhea" id="RHEA:15521"/>
        <dbReference type="Rhea" id="RHEA-COMP:12666"/>
        <dbReference type="Rhea" id="RHEA-COMP:12667"/>
        <dbReference type="ChEBI" id="CHEBI:15378"/>
        <dbReference type="ChEBI" id="CHEBI:57287"/>
        <dbReference type="ChEBI" id="CHEBI:57385"/>
        <dbReference type="ChEBI" id="CHEBI:64723"/>
        <dbReference type="ChEBI" id="CHEBI:133050"/>
        <dbReference type="EC" id="2.3.1.97"/>
    </reaction>
</comment>
<evidence type="ECO:0000313" key="10">
    <source>
        <dbReference type="EMBL" id="KPI89627.1"/>
    </source>
</evidence>
<feature type="compositionally biased region" description="Polar residues" evidence="7">
    <location>
        <begin position="14"/>
        <end position="25"/>
    </location>
</feature>
<dbReference type="EMBL" id="LJSK01000020">
    <property type="protein sequence ID" value="KPI89627.1"/>
    <property type="molecule type" value="Genomic_DNA"/>
</dbReference>
<keyword evidence="4 5" id="KW-0012">Acyltransferase</keyword>
<dbReference type="Pfam" id="PF01233">
    <property type="entry name" value="NMT"/>
    <property type="match status" value="1"/>
</dbReference>
<dbReference type="OrthoDB" id="60315at2759"/>
<dbReference type="PIRSF" id="PIRSF015892">
    <property type="entry name" value="N-myristl_transf"/>
    <property type="match status" value="1"/>
</dbReference>
<feature type="region of interest" description="Disordered" evidence="7">
    <location>
        <begin position="1"/>
        <end position="25"/>
    </location>
</feature>
<feature type="compositionally biased region" description="Basic and acidic residues" evidence="7">
    <location>
        <begin position="1"/>
        <end position="10"/>
    </location>
</feature>
<evidence type="ECO:0000256" key="3">
    <source>
        <dbReference type="ARBA" id="ARBA00022679"/>
    </source>
</evidence>
<dbReference type="SUPFAM" id="SSF55729">
    <property type="entry name" value="Acyl-CoA N-acyltransferases (Nat)"/>
    <property type="match status" value="2"/>
</dbReference>
<comment type="function">
    <text evidence="5">Adds a myristoyl group to the N-terminal glycine residue of certain cellular proteins.</text>
</comment>
<dbReference type="InterPro" id="IPR022676">
    <property type="entry name" value="NMT_N"/>
</dbReference>
<feature type="domain" description="Glycylpeptide N-tetradecanoyltransferase N-terminal" evidence="8">
    <location>
        <begin position="35"/>
        <end position="213"/>
    </location>
</feature>
<dbReference type="EC" id="2.3.1.97" evidence="2 5"/>
<dbReference type="PANTHER" id="PTHR11377">
    <property type="entry name" value="N-MYRISTOYL TRANSFERASE"/>
    <property type="match status" value="1"/>
</dbReference>
<sequence length="420" mass="48558">MSHNPGHDAAHAFWSTQPVPQTEGETQSVIFAGPMDAPKTVDEIPTEPYPIASTFEWWTPNLESDEDITAIYELLRDNYVEDDDSMFRFNYSKEFLRWALCPPGYISDWHVAVRRKKDKMLLAFIAGIPMTLHMGTPKAIKKKAQEEGEGEESAKYDSPRRICEINYLCVHKQLRERRLAPILIKEVTRRVNRTDVWQAVYTAGILLPTPYATAQYFHRSFNPEKLVDVRFSGIPAAYKRFQNPMAMLKRHYQLPDKPRSSGVREMTRNDAPAVRRLLSKYLEKFDVRPEFDEAEILHYLLPRDGVVYTYVVENDGIITDFFSFYSIPSTVIGNEKYSSLEVGYIHYYAATSMTLHQLILDLLIVAHSRGFDVCNAVDILDSRTFFEELKFAPGDGHLRYYFYNWAYPKIDSSKVALVML</sequence>
<dbReference type="Gene3D" id="3.40.630.170">
    <property type="match status" value="1"/>
</dbReference>